<dbReference type="GO" id="GO:0006352">
    <property type="term" value="P:DNA-templated transcription initiation"/>
    <property type="evidence" value="ECO:0007669"/>
    <property type="project" value="InterPro"/>
</dbReference>
<dbReference type="Gene3D" id="1.10.10.10">
    <property type="entry name" value="Winged helix-like DNA-binding domain superfamily/Winged helix DNA-binding domain"/>
    <property type="match status" value="1"/>
</dbReference>
<dbReference type="Pfam" id="PF04545">
    <property type="entry name" value="Sigma70_r4"/>
    <property type="match status" value="1"/>
</dbReference>
<dbReference type="InterPro" id="IPR050813">
    <property type="entry name" value="Sigma-70_Factor"/>
</dbReference>
<dbReference type="SUPFAM" id="SSF88659">
    <property type="entry name" value="Sigma3 and sigma4 domains of RNA polymerase sigma factors"/>
    <property type="match status" value="1"/>
</dbReference>
<dbReference type="Proteomes" id="UP000324758">
    <property type="component" value="Unassembled WGS sequence"/>
</dbReference>
<evidence type="ECO:0000313" key="4">
    <source>
        <dbReference type="Proteomes" id="UP000324758"/>
    </source>
</evidence>
<gene>
    <name evidence="3" type="ORF">FXB40_11250</name>
</gene>
<organism evidence="3 4">
    <name type="scientific">Bradyrhizobium rifense</name>
    <dbReference type="NCBI Taxonomy" id="515499"/>
    <lineage>
        <taxon>Bacteria</taxon>
        <taxon>Pseudomonadati</taxon>
        <taxon>Pseudomonadota</taxon>
        <taxon>Alphaproteobacteria</taxon>
        <taxon>Hyphomicrobiales</taxon>
        <taxon>Nitrobacteraceae</taxon>
        <taxon>Bradyrhizobium</taxon>
    </lineage>
</organism>
<dbReference type="AlphaFoldDB" id="A0A5D3KP95"/>
<protein>
    <recommendedName>
        <fullName evidence="2">RNA polymerase sigma-70 region 4 domain-containing protein</fullName>
    </recommendedName>
</protein>
<accession>A0A5D3KP95</accession>
<sequence length="85" mass="9622">MAEAEERQRVLRALNRALSVLSARERRVIDARLMTEQAQTLDELGGELRISSERVRQIGGRAPQKIKAAVRAEIEGRRRSARSRA</sequence>
<dbReference type="GO" id="GO:0003700">
    <property type="term" value="F:DNA-binding transcription factor activity"/>
    <property type="evidence" value="ECO:0007669"/>
    <property type="project" value="InterPro"/>
</dbReference>
<evidence type="ECO:0000259" key="2">
    <source>
        <dbReference type="Pfam" id="PF04545"/>
    </source>
</evidence>
<comment type="caution">
    <text evidence="3">The sequence shown here is derived from an EMBL/GenBank/DDBJ whole genome shotgun (WGS) entry which is preliminary data.</text>
</comment>
<name>A0A5D3KP95_9BRAD</name>
<dbReference type="InterPro" id="IPR036388">
    <property type="entry name" value="WH-like_DNA-bd_sf"/>
</dbReference>
<feature type="domain" description="RNA polymerase sigma-70 region 4" evidence="2">
    <location>
        <begin position="17"/>
        <end position="67"/>
    </location>
</feature>
<keyword evidence="4" id="KW-1185">Reference proteome</keyword>
<dbReference type="PANTHER" id="PTHR30376">
    <property type="entry name" value="SIGMA FACTOR RPOH HEAT SHOCK RELATED"/>
    <property type="match status" value="1"/>
</dbReference>
<proteinExistence type="inferred from homology"/>
<dbReference type="InterPro" id="IPR007630">
    <property type="entry name" value="RNA_pol_sigma70_r4"/>
</dbReference>
<dbReference type="PRINTS" id="PR00046">
    <property type="entry name" value="SIGMA70FCT"/>
</dbReference>
<dbReference type="InterPro" id="IPR000943">
    <property type="entry name" value="RNA_pol_sigma70"/>
</dbReference>
<evidence type="ECO:0000256" key="1">
    <source>
        <dbReference type="ARBA" id="ARBA00007788"/>
    </source>
</evidence>
<evidence type="ECO:0000313" key="3">
    <source>
        <dbReference type="EMBL" id="TYL96616.1"/>
    </source>
</evidence>
<comment type="similarity">
    <text evidence="1">Belongs to the sigma-70 factor family.</text>
</comment>
<dbReference type="RefSeq" id="WP_148772279.1">
    <property type="nucleotide sequence ID" value="NZ_VSSS01000018.1"/>
</dbReference>
<reference evidence="3 4" key="1">
    <citation type="submission" date="2019-08" db="EMBL/GenBank/DDBJ databases">
        <title>Bradyrhizobium hipponensis sp. nov., a rhizobium isolated from a Lupinus angustifolius root nodule in Tunisia.</title>
        <authorList>
            <person name="Off K."/>
            <person name="Rejili M."/>
            <person name="Mars M."/>
            <person name="Brachmann A."/>
            <person name="Marin M."/>
        </authorList>
    </citation>
    <scope>NUCLEOTIDE SEQUENCE [LARGE SCALE GENOMIC DNA]</scope>
    <source>
        <strain evidence="3 4">CTAW71</strain>
    </source>
</reference>
<dbReference type="EMBL" id="VSSS01000018">
    <property type="protein sequence ID" value="TYL96616.1"/>
    <property type="molecule type" value="Genomic_DNA"/>
</dbReference>
<dbReference type="InterPro" id="IPR013324">
    <property type="entry name" value="RNA_pol_sigma_r3/r4-like"/>
</dbReference>
<dbReference type="PANTHER" id="PTHR30376:SF3">
    <property type="entry name" value="RNA POLYMERASE SIGMA FACTOR RPOH"/>
    <property type="match status" value="1"/>
</dbReference>